<reference evidence="2 3" key="1">
    <citation type="submission" date="2018-01" db="EMBL/GenBank/DDBJ databases">
        <title>Bacillales members from the olive rhizosphere are effective biological control agents against Verticillium dahliae.</title>
        <authorList>
            <person name="Gomez-Lama C."/>
            <person name="Legarda G."/>
            <person name="Ruano-Rosa D."/>
            <person name="Pizarro-Tobias P."/>
            <person name="Valverde-Corredor A."/>
            <person name="Niqui J.L."/>
            <person name="Trivino J.C."/>
            <person name="Roca A."/>
            <person name="Mercado-Blanco J."/>
        </authorList>
    </citation>
    <scope>NUCLEOTIDE SEQUENCE [LARGE SCALE GENOMIC DNA]</scope>
    <source>
        <strain evidence="2 3">PIC167</strain>
    </source>
</reference>
<comment type="caution">
    <text evidence="2">The sequence shown here is derived from an EMBL/GenBank/DDBJ whole genome shotgun (WGS) entry which is preliminary data.</text>
</comment>
<evidence type="ECO:0000313" key="3">
    <source>
        <dbReference type="Proteomes" id="UP000308114"/>
    </source>
</evidence>
<dbReference type="Proteomes" id="UP000308114">
    <property type="component" value="Unassembled WGS sequence"/>
</dbReference>
<sequence>MYSHIDILNEMVKEKKVKSTKNIAAIFVGEAVQIWYMYGAWVIAEPEKEMRSGRSSSYESFLSMIAEKYPSEEFGEHKIIA</sequence>
<protein>
    <submittedName>
        <fullName evidence="2">Uncharacterized protein</fullName>
    </submittedName>
</protein>
<feature type="transmembrane region" description="Helical" evidence="1">
    <location>
        <begin position="23"/>
        <end position="44"/>
    </location>
</feature>
<keyword evidence="1" id="KW-1133">Transmembrane helix</keyword>
<keyword evidence="1" id="KW-0812">Transmembrane</keyword>
<gene>
    <name evidence="2" type="ORF">C1I60_12765</name>
</gene>
<evidence type="ECO:0000313" key="2">
    <source>
        <dbReference type="EMBL" id="TKH44198.1"/>
    </source>
</evidence>
<proteinExistence type="predicted"/>
<name>A0A4U2Q478_9BACL</name>
<organism evidence="2 3">
    <name type="scientific">Paenibacillus terrae</name>
    <dbReference type="NCBI Taxonomy" id="159743"/>
    <lineage>
        <taxon>Bacteria</taxon>
        <taxon>Bacillati</taxon>
        <taxon>Bacillota</taxon>
        <taxon>Bacilli</taxon>
        <taxon>Bacillales</taxon>
        <taxon>Paenibacillaceae</taxon>
        <taxon>Paenibacillus</taxon>
    </lineage>
</organism>
<accession>A0A4U2Q478</accession>
<dbReference type="AlphaFoldDB" id="A0A4U2Q478"/>
<dbReference type="EMBL" id="PNXQ01000012">
    <property type="protein sequence ID" value="TKH44198.1"/>
    <property type="molecule type" value="Genomic_DNA"/>
</dbReference>
<dbReference type="RefSeq" id="WP_137062031.1">
    <property type="nucleotide sequence ID" value="NZ_PNXQ01000012.1"/>
</dbReference>
<evidence type="ECO:0000256" key="1">
    <source>
        <dbReference type="SAM" id="Phobius"/>
    </source>
</evidence>
<keyword evidence="1" id="KW-0472">Membrane</keyword>